<proteinExistence type="predicted"/>
<keyword evidence="3" id="KW-1185">Reference proteome</keyword>
<evidence type="ECO:0000313" key="1">
    <source>
        <dbReference type="EMBL" id="KAK7795476.1"/>
    </source>
</evidence>
<gene>
    <name evidence="2" type="ORF">U0070_002738</name>
    <name evidence="1" type="ORF">U0070_007055</name>
</gene>
<evidence type="ECO:0000313" key="3">
    <source>
        <dbReference type="Proteomes" id="UP001488838"/>
    </source>
</evidence>
<dbReference type="EMBL" id="JBBHLL010002294">
    <property type="protein sequence ID" value="KAK7795476.1"/>
    <property type="molecule type" value="Genomic_DNA"/>
</dbReference>
<protein>
    <submittedName>
        <fullName evidence="1">Uncharacterized protein</fullName>
    </submittedName>
</protein>
<dbReference type="Proteomes" id="UP001488838">
    <property type="component" value="Unassembled WGS sequence"/>
</dbReference>
<accession>A0AAW0GWQ2</accession>
<name>A0AAW0GWQ2_MYOGA</name>
<dbReference type="AlphaFoldDB" id="A0AAW0GWQ2"/>
<evidence type="ECO:0000313" key="2">
    <source>
        <dbReference type="EMBL" id="KAK7795477.1"/>
    </source>
</evidence>
<dbReference type="EMBL" id="JBBHLL010002293">
    <property type="protein sequence ID" value="KAK7795477.1"/>
    <property type="molecule type" value="Genomic_DNA"/>
</dbReference>
<reference evidence="1" key="2">
    <citation type="submission" date="2024-03" db="EMBL/GenBank/DDBJ databases">
        <authorList>
            <person name="Calamari Z.T."/>
        </authorList>
    </citation>
    <scope>NUCLEOTIDE SEQUENCE</scope>
    <source>
        <strain evidence="1">V071</strain>
        <tissue evidence="1">Muscle</tissue>
    </source>
</reference>
<reference evidence="1 3" key="1">
    <citation type="journal article" date="2023" name="bioRxiv">
        <title>Conserved and derived expression patterns and positive selection on dental genes reveal complex evolutionary context of ever-growing rodent molars.</title>
        <authorList>
            <person name="Calamari Z.T."/>
            <person name="Song A."/>
            <person name="Cohen E."/>
            <person name="Akter M."/>
            <person name="Roy R.D."/>
            <person name="Hallikas O."/>
            <person name="Christensen M.M."/>
            <person name="Li P."/>
            <person name="Marangoni P."/>
            <person name="Jernvall J."/>
            <person name="Klein O.D."/>
        </authorList>
    </citation>
    <scope>NUCLEOTIDE SEQUENCE [LARGE SCALE GENOMIC DNA]</scope>
    <source>
        <strain evidence="1">V071</strain>
    </source>
</reference>
<organism evidence="1 3">
    <name type="scientific">Myodes glareolus</name>
    <name type="common">Bank vole</name>
    <name type="synonym">Clethrionomys glareolus</name>
    <dbReference type="NCBI Taxonomy" id="447135"/>
    <lineage>
        <taxon>Eukaryota</taxon>
        <taxon>Metazoa</taxon>
        <taxon>Chordata</taxon>
        <taxon>Craniata</taxon>
        <taxon>Vertebrata</taxon>
        <taxon>Euteleostomi</taxon>
        <taxon>Mammalia</taxon>
        <taxon>Eutheria</taxon>
        <taxon>Euarchontoglires</taxon>
        <taxon>Glires</taxon>
        <taxon>Rodentia</taxon>
        <taxon>Myomorpha</taxon>
        <taxon>Muroidea</taxon>
        <taxon>Cricetidae</taxon>
        <taxon>Arvicolinae</taxon>
        <taxon>Myodes</taxon>
    </lineage>
</organism>
<sequence length="61" mass="6479">MEGPRPAAQAPPPVHLLLRSLRQVSALSCAGADRRAVRRAASQDLAVALLPLWTPQLEASP</sequence>
<comment type="caution">
    <text evidence="1">The sequence shown here is derived from an EMBL/GenBank/DDBJ whole genome shotgun (WGS) entry which is preliminary data.</text>
</comment>